<dbReference type="EMBL" id="FQYV01000009">
    <property type="protein sequence ID" value="SHJ09146.1"/>
    <property type="molecule type" value="Genomic_DNA"/>
</dbReference>
<accession>A0A1M6GGN5</accession>
<evidence type="ECO:0000313" key="3">
    <source>
        <dbReference type="Proteomes" id="UP000184172"/>
    </source>
</evidence>
<name>A0A1M6GGN5_9FLAO</name>
<keyword evidence="3" id="KW-1185">Reference proteome</keyword>
<protein>
    <submittedName>
        <fullName evidence="2">PhnB protein</fullName>
    </submittedName>
</protein>
<dbReference type="RefSeq" id="WP_073217328.1">
    <property type="nucleotide sequence ID" value="NZ_FNNS01000011.1"/>
</dbReference>
<reference evidence="3" key="1">
    <citation type="submission" date="2016-11" db="EMBL/GenBank/DDBJ databases">
        <authorList>
            <person name="Varghese N."/>
            <person name="Submissions S."/>
        </authorList>
    </citation>
    <scope>NUCLEOTIDE SEQUENCE [LARGE SCALE GENOMIC DNA]</scope>
    <source>
        <strain evidence="3">DSM 26349</strain>
    </source>
</reference>
<organism evidence="2 3">
    <name type="scientific">Aequorivita viscosa</name>
    <dbReference type="NCBI Taxonomy" id="797419"/>
    <lineage>
        <taxon>Bacteria</taxon>
        <taxon>Pseudomonadati</taxon>
        <taxon>Bacteroidota</taxon>
        <taxon>Flavobacteriia</taxon>
        <taxon>Flavobacteriales</taxon>
        <taxon>Flavobacteriaceae</taxon>
        <taxon>Aequorivita</taxon>
    </lineage>
</organism>
<dbReference type="Pfam" id="PF06983">
    <property type="entry name" value="3-dmu-9_3-mt"/>
    <property type="match status" value="1"/>
</dbReference>
<dbReference type="Proteomes" id="UP000184172">
    <property type="component" value="Unassembled WGS sequence"/>
</dbReference>
<evidence type="ECO:0000313" key="2">
    <source>
        <dbReference type="EMBL" id="SHJ09146.1"/>
    </source>
</evidence>
<dbReference type="InterPro" id="IPR029068">
    <property type="entry name" value="Glyas_Bleomycin-R_OHBP_Dase"/>
</dbReference>
<dbReference type="CDD" id="cd06588">
    <property type="entry name" value="PhnB_like"/>
    <property type="match status" value="1"/>
</dbReference>
<dbReference type="Gene3D" id="3.10.180.10">
    <property type="entry name" value="2,3-Dihydroxybiphenyl 1,2-Dioxygenase, domain 1"/>
    <property type="match status" value="1"/>
</dbReference>
<evidence type="ECO:0000259" key="1">
    <source>
        <dbReference type="Pfam" id="PF06983"/>
    </source>
</evidence>
<sequence>MRIEAYLAFKGNCREAFHFYKEIFGGEIKNVETYEDKEIDIPENYRTKWQHAELRGKNFTLLGYDAAPDTPLTDGTNFHLGVDMDTEEEAKSVFEKLTKSGKVHTSFQKTSWGAHYGRGTDKYGISWMINYKK</sequence>
<proteinExistence type="predicted"/>
<dbReference type="PANTHER" id="PTHR33990">
    <property type="entry name" value="PROTEIN YJDN-RELATED"/>
    <property type="match status" value="1"/>
</dbReference>
<dbReference type="SUPFAM" id="SSF54593">
    <property type="entry name" value="Glyoxalase/Bleomycin resistance protein/Dihydroxybiphenyl dioxygenase"/>
    <property type="match status" value="1"/>
</dbReference>
<dbReference type="OrthoDB" id="9795306at2"/>
<dbReference type="PANTHER" id="PTHR33990:SF1">
    <property type="entry name" value="PROTEIN YJDN"/>
    <property type="match status" value="1"/>
</dbReference>
<dbReference type="AlphaFoldDB" id="A0A1M6GGN5"/>
<dbReference type="STRING" id="797419.SAMN05216556_11136"/>
<feature type="domain" description="PhnB-like" evidence="1">
    <location>
        <begin position="3"/>
        <end position="129"/>
    </location>
</feature>
<dbReference type="InterPro" id="IPR028973">
    <property type="entry name" value="PhnB-like"/>
</dbReference>
<gene>
    <name evidence="2" type="ORF">SAMN04487908_10979</name>
</gene>